<organism evidence="3">
    <name type="scientific">Oryza meridionalis</name>
    <dbReference type="NCBI Taxonomy" id="40149"/>
    <lineage>
        <taxon>Eukaryota</taxon>
        <taxon>Viridiplantae</taxon>
        <taxon>Streptophyta</taxon>
        <taxon>Embryophyta</taxon>
        <taxon>Tracheophyta</taxon>
        <taxon>Spermatophyta</taxon>
        <taxon>Magnoliopsida</taxon>
        <taxon>Liliopsida</taxon>
        <taxon>Poales</taxon>
        <taxon>Poaceae</taxon>
        <taxon>BOP clade</taxon>
        <taxon>Oryzoideae</taxon>
        <taxon>Oryzeae</taxon>
        <taxon>Oryzinae</taxon>
        <taxon>Oryza</taxon>
    </lineage>
</organism>
<feature type="transmembrane region" description="Helical" evidence="1">
    <location>
        <begin position="46"/>
        <end position="67"/>
    </location>
</feature>
<reference evidence="3" key="2">
    <citation type="submission" date="2018-05" db="EMBL/GenBank/DDBJ databases">
        <title>OmerRS3 (Oryza meridionalis Reference Sequence Version 3).</title>
        <authorList>
            <person name="Zhang J."/>
            <person name="Kudrna D."/>
            <person name="Lee S."/>
            <person name="Talag J."/>
            <person name="Welchert J."/>
            <person name="Wing R.A."/>
        </authorList>
    </citation>
    <scope>NUCLEOTIDE SEQUENCE [LARGE SCALE GENOMIC DNA]</scope>
    <source>
        <strain evidence="3">cv. OR44</strain>
    </source>
</reference>
<dbReference type="Pfam" id="PF04578">
    <property type="entry name" value="DUF594"/>
    <property type="match status" value="1"/>
</dbReference>
<name>A0A0E0EZ14_9ORYZ</name>
<evidence type="ECO:0000259" key="2">
    <source>
        <dbReference type="Pfam" id="PF13968"/>
    </source>
</evidence>
<proteinExistence type="predicted"/>
<dbReference type="STRING" id="40149.A0A0E0EZ14"/>
<dbReference type="eggNOG" id="ENOG502QSWW">
    <property type="taxonomic scope" value="Eukaryota"/>
</dbReference>
<feature type="transmembrane region" description="Helical" evidence="1">
    <location>
        <begin position="6"/>
        <end position="25"/>
    </location>
</feature>
<reference evidence="3" key="1">
    <citation type="submission" date="2015-04" db="UniProtKB">
        <authorList>
            <consortium name="EnsemblPlants"/>
        </authorList>
    </citation>
    <scope>IDENTIFICATION</scope>
</reference>
<dbReference type="HOGENOM" id="CLU_008762_0_1_1"/>
<keyword evidence="4" id="KW-1185">Reference proteome</keyword>
<keyword evidence="1" id="KW-0472">Membrane</keyword>
<feature type="transmembrane region" description="Helical" evidence="1">
    <location>
        <begin position="144"/>
        <end position="166"/>
    </location>
</feature>
<keyword evidence="1" id="KW-1133">Transmembrane helix</keyword>
<accession>A0A0E0EZ14</accession>
<evidence type="ECO:0000256" key="1">
    <source>
        <dbReference type="SAM" id="Phobius"/>
    </source>
</evidence>
<dbReference type="EnsemblPlants" id="OMERI10G10330.1">
    <property type="protein sequence ID" value="OMERI10G10330.1"/>
    <property type="gene ID" value="OMERI10G10330"/>
</dbReference>
<dbReference type="Gramene" id="OMERI10G10330.1">
    <property type="protein sequence ID" value="OMERI10G10330.1"/>
    <property type="gene ID" value="OMERI10G10330"/>
</dbReference>
<evidence type="ECO:0000313" key="3">
    <source>
        <dbReference type="EnsemblPlants" id="OMERI10G10330.1"/>
    </source>
</evidence>
<feature type="domain" description="DUF4220" evidence="2">
    <location>
        <begin position="124"/>
        <end position="527"/>
    </location>
</feature>
<dbReference type="InterPro" id="IPR007658">
    <property type="entry name" value="DUF594"/>
</dbReference>
<dbReference type="InterPro" id="IPR025315">
    <property type="entry name" value="DUF4220"/>
</dbReference>
<sequence length="803" mass="91162">MKLTFMVVLMALMGSIIYNTGFLRLSFRRLPTSGGLFLYRYDLTRIVRFVLNFAFFQFVPLLSSAFSQSENRSKTELLLILLWMLLAEIIRKKVQGMLLPTDGSSFNRGIGRFTLMDYAYDTSHLVWIGYLICSKLPDDKSLSITFAVLWFLCFVKLVLSAVNRWFASYSFHTARNPLVIAGYMTKVMDKYNRDGDGRSAVPANDMSNCKFVVMGEDALVVPDNDKEKKPKPVTTPGYGYGVGRRVVVAGGGHQHQATYCDENEQKHLHLCIAEPDDYSNSDSNKEWPLVTVKTIWEMREKHKHIFHGKIGDFLEDLCLSFSLFKMLRRRFEHYPMVEVGSDMARAMMLDGLLKLNFSSPGSNSSHDQLQRPFQVLLMELELLKNYYQQAAAPVVMSQPILFSTNFLSSIIFLGFFFVGVVDILIVNKDAAPLYCRIMGWGRTPVNSPSLILSLTMLLVLTVILIEVHDFLTSFVFSDWNIVRMLCSYDRPSRRWLQKIYSVVIYIRSCLLSSSKNKMTIYQVSILDACGPIDKHFARTSQVTLPASATLQIIQALCSCDIINRSTGAINLPAGIDSNQMTTTEAILAWHLATELLETKTTMDNQKKQCRRPPAGGDNRQIASVLSKYCMHLVVHLPELLPDEETWVSSCYEKTRSCLDHASRRCGCRACPPSRRCRKKKIAKTAISGDQWGNSFQDPTVRRGVKLFHWLREKPAGEAWDELARFWVHLIIYLAPSNDVQGHAKALASWGTDLITCLWALCTHAGITRQPPPEQHDVVMHDEQQIDVVVVHRQPTHDDNSINI</sequence>
<dbReference type="Proteomes" id="UP000008021">
    <property type="component" value="Chromosome 10"/>
</dbReference>
<dbReference type="Pfam" id="PF13968">
    <property type="entry name" value="DUF4220"/>
    <property type="match status" value="1"/>
</dbReference>
<keyword evidence="1" id="KW-0812">Transmembrane</keyword>
<evidence type="ECO:0000313" key="4">
    <source>
        <dbReference type="Proteomes" id="UP000008021"/>
    </source>
</evidence>
<protein>
    <recommendedName>
        <fullName evidence="2">DUF4220 domain-containing protein</fullName>
    </recommendedName>
</protein>
<dbReference type="AlphaFoldDB" id="A0A0E0EZ14"/>
<dbReference type="PANTHER" id="PTHR31325">
    <property type="entry name" value="OS01G0798800 PROTEIN-RELATED"/>
    <property type="match status" value="1"/>
</dbReference>
<feature type="transmembrane region" description="Helical" evidence="1">
    <location>
        <begin position="406"/>
        <end position="426"/>
    </location>
</feature>
<feature type="transmembrane region" description="Helical" evidence="1">
    <location>
        <begin position="447"/>
        <end position="465"/>
    </location>
</feature>